<evidence type="ECO:0000313" key="2">
    <source>
        <dbReference type="EMBL" id="RUS71927.1"/>
    </source>
</evidence>
<evidence type="ECO:0000256" key="1">
    <source>
        <dbReference type="SAM" id="MobiDB-lite"/>
    </source>
</evidence>
<dbReference type="Proteomes" id="UP000271974">
    <property type="component" value="Unassembled WGS sequence"/>
</dbReference>
<name>A0A3S0Z6T1_ELYCH</name>
<gene>
    <name evidence="2" type="ORF">EGW08_020302</name>
</gene>
<dbReference type="EMBL" id="RQTK01001139">
    <property type="protein sequence ID" value="RUS71927.1"/>
    <property type="molecule type" value="Genomic_DNA"/>
</dbReference>
<protein>
    <submittedName>
        <fullName evidence="2">Uncharacterized protein</fullName>
    </submittedName>
</protein>
<accession>A0A3S0Z6T1</accession>
<dbReference type="AlphaFoldDB" id="A0A3S0Z6T1"/>
<keyword evidence="3" id="KW-1185">Reference proteome</keyword>
<comment type="caution">
    <text evidence="2">The sequence shown here is derived from an EMBL/GenBank/DDBJ whole genome shotgun (WGS) entry which is preliminary data.</text>
</comment>
<feature type="region of interest" description="Disordered" evidence="1">
    <location>
        <begin position="255"/>
        <end position="337"/>
    </location>
</feature>
<evidence type="ECO:0000313" key="3">
    <source>
        <dbReference type="Proteomes" id="UP000271974"/>
    </source>
</evidence>
<sequence length="337" mass="36585">MKLTDSSLAWHLMEAHEHTECITCRSSVEDENEKSQDFGVLQDSLVSCVQNFFEFENYINLVGCLSLDFGGDRKLNVKFRRQVQREPECEAQGPQEPLLRQTCSPLQPLSSELTTQNSPALELKSSPEALAEATTPHKVSAACPAAYTAEGESPIATAVECRSFNLSSCSVESGLSVEIDVVGTDSSQEIIPEEGHDDGTIEMHAEAAEEPISKEQATEKTHYMSSPMSTHNPELKFCDNSSLISKPEEVSLYQPEGVAPGDASDIDTSEQISESQIEASSFGSGCHPVPTKESCSAEQLDQRKDVHSSGPAVQLADRPLDMSLFKSDGNGRATPQK</sequence>
<proteinExistence type="predicted"/>
<reference evidence="2 3" key="1">
    <citation type="submission" date="2019-01" db="EMBL/GenBank/DDBJ databases">
        <title>A draft genome assembly of the solar-powered sea slug Elysia chlorotica.</title>
        <authorList>
            <person name="Cai H."/>
            <person name="Li Q."/>
            <person name="Fang X."/>
            <person name="Li J."/>
            <person name="Curtis N.E."/>
            <person name="Altenburger A."/>
            <person name="Shibata T."/>
            <person name="Feng M."/>
            <person name="Maeda T."/>
            <person name="Schwartz J.A."/>
            <person name="Shigenobu S."/>
            <person name="Lundholm N."/>
            <person name="Nishiyama T."/>
            <person name="Yang H."/>
            <person name="Hasebe M."/>
            <person name="Li S."/>
            <person name="Pierce S.K."/>
            <person name="Wang J."/>
        </authorList>
    </citation>
    <scope>NUCLEOTIDE SEQUENCE [LARGE SCALE GENOMIC DNA]</scope>
    <source>
        <strain evidence="2">EC2010</strain>
        <tissue evidence="2">Whole organism of an adult</tissue>
    </source>
</reference>
<feature type="compositionally biased region" description="Low complexity" evidence="1">
    <location>
        <begin position="269"/>
        <end position="281"/>
    </location>
</feature>
<dbReference type="OrthoDB" id="10603405at2759"/>
<organism evidence="2 3">
    <name type="scientific">Elysia chlorotica</name>
    <name type="common">Eastern emerald elysia</name>
    <name type="synonym">Sea slug</name>
    <dbReference type="NCBI Taxonomy" id="188477"/>
    <lineage>
        <taxon>Eukaryota</taxon>
        <taxon>Metazoa</taxon>
        <taxon>Spiralia</taxon>
        <taxon>Lophotrochozoa</taxon>
        <taxon>Mollusca</taxon>
        <taxon>Gastropoda</taxon>
        <taxon>Heterobranchia</taxon>
        <taxon>Euthyneura</taxon>
        <taxon>Panpulmonata</taxon>
        <taxon>Sacoglossa</taxon>
        <taxon>Placobranchoidea</taxon>
        <taxon>Plakobranchidae</taxon>
        <taxon>Elysia</taxon>
    </lineage>
</organism>